<dbReference type="CDD" id="cd03443">
    <property type="entry name" value="PaaI_thioesterase"/>
    <property type="match status" value="1"/>
</dbReference>
<keyword evidence="5" id="KW-1185">Reference proteome</keyword>
<dbReference type="InterPro" id="IPR039298">
    <property type="entry name" value="ACOT13"/>
</dbReference>
<evidence type="ECO:0000259" key="3">
    <source>
        <dbReference type="Pfam" id="PF03061"/>
    </source>
</evidence>
<accession>A0ABS1J738</accession>
<evidence type="ECO:0000313" key="4">
    <source>
        <dbReference type="EMBL" id="MBL0386091.1"/>
    </source>
</evidence>
<gene>
    <name evidence="4" type="ORF">JJB07_05435</name>
</gene>
<comment type="caution">
    <text evidence="4">The sequence shown here is derived from an EMBL/GenBank/DDBJ whole genome shotgun (WGS) entry which is preliminary data.</text>
</comment>
<evidence type="ECO:0000256" key="1">
    <source>
        <dbReference type="ARBA" id="ARBA00008324"/>
    </source>
</evidence>
<proteinExistence type="inferred from homology"/>
<evidence type="ECO:0000256" key="2">
    <source>
        <dbReference type="ARBA" id="ARBA00022801"/>
    </source>
</evidence>
<feature type="domain" description="Thioesterase" evidence="3">
    <location>
        <begin position="70"/>
        <end position="144"/>
    </location>
</feature>
<comment type="similarity">
    <text evidence="1">Belongs to the thioesterase PaaI family.</text>
</comment>
<dbReference type="InterPro" id="IPR006683">
    <property type="entry name" value="Thioestr_dom"/>
</dbReference>
<dbReference type="PANTHER" id="PTHR21660">
    <property type="entry name" value="THIOESTERASE SUPERFAMILY MEMBER-RELATED"/>
    <property type="match status" value="1"/>
</dbReference>
<dbReference type="InterPro" id="IPR003736">
    <property type="entry name" value="PAAI_dom"/>
</dbReference>
<dbReference type="PANTHER" id="PTHR21660:SF1">
    <property type="entry name" value="ACYL-COENZYME A THIOESTERASE 13"/>
    <property type="match status" value="1"/>
</dbReference>
<dbReference type="Gene3D" id="3.10.129.10">
    <property type="entry name" value="Hotdog Thioesterase"/>
    <property type="match status" value="1"/>
</dbReference>
<dbReference type="RefSeq" id="WP_201631922.1">
    <property type="nucleotide sequence ID" value="NZ_JAEQNB010000001.1"/>
</dbReference>
<keyword evidence="2" id="KW-0378">Hydrolase</keyword>
<sequence length="158" mass="17805">MSDRDHVLSMFDSLSEDDQAFMVRLLEAKVRSNTSPLAYVEEMMSYKYAGQEDDAYVYTMEVRPEISNRYGMLHGGILSTFIDTCMGGTCFRVNGVDTRTVTLDLHVRFLKEAKNGRLTCKTRIQKNGRTVTVLESSVYDEQGKIIGSATGSFFKIAK</sequence>
<name>A0ABS1J738_9BACL</name>
<dbReference type="EMBL" id="JAEQNB010000001">
    <property type="protein sequence ID" value="MBL0386091.1"/>
    <property type="molecule type" value="Genomic_DNA"/>
</dbReference>
<dbReference type="NCBIfam" id="TIGR00369">
    <property type="entry name" value="unchar_dom_1"/>
    <property type="match status" value="1"/>
</dbReference>
<protein>
    <submittedName>
        <fullName evidence="4">PaaI family thioesterase</fullName>
    </submittedName>
</protein>
<organism evidence="4 5">
    <name type="scientific">Tumebacillus amylolyticus</name>
    <dbReference type="NCBI Taxonomy" id="2801339"/>
    <lineage>
        <taxon>Bacteria</taxon>
        <taxon>Bacillati</taxon>
        <taxon>Bacillota</taxon>
        <taxon>Bacilli</taxon>
        <taxon>Bacillales</taxon>
        <taxon>Alicyclobacillaceae</taxon>
        <taxon>Tumebacillus</taxon>
    </lineage>
</organism>
<reference evidence="4 5" key="1">
    <citation type="submission" date="2021-01" db="EMBL/GenBank/DDBJ databases">
        <title>Tumebacillus sp. strain ITR2 16S ribosomal RNA gene Genome sequencing and assembly.</title>
        <authorList>
            <person name="Kang M."/>
        </authorList>
    </citation>
    <scope>NUCLEOTIDE SEQUENCE [LARGE SCALE GENOMIC DNA]</scope>
    <source>
        <strain evidence="4 5">ITR2</strain>
    </source>
</reference>
<dbReference type="Proteomes" id="UP000602284">
    <property type="component" value="Unassembled WGS sequence"/>
</dbReference>
<dbReference type="Pfam" id="PF03061">
    <property type="entry name" value="4HBT"/>
    <property type="match status" value="1"/>
</dbReference>
<dbReference type="InterPro" id="IPR029069">
    <property type="entry name" value="HotDog_dom_sf"/>
</dbReference>
<dbReference type="SUPFAM" id="SSF54637">
    <property type="entry name" value="Thioesterase/thiol ester dehydrase-isomerase"/>
    <property type="match status" value="1"/>
</dbReference>
<evidence type="ECO:0000313" key="5">
    <source>
        <dbReference type="Proteomes" id="UP000602284"/>
    </source>
</evidence>